<evidence type="ECO:0000313" key="1">
    <source>
        <dbReference type="EMBL" id="KAJ1993365.1"/>
    </source>
</evidence>
<dbReference type="InterPro" id="IPR001544">
    <property type="entry name" value="Aminotrans_IV"/>
</dbReference>
<organism evidence="1 2">
    <name type="scientific">Coemansia umbellata</name>
    <dbReference type="NCBI Taxonomy" id="1424467"/>
    <lineage>
        <taxon>Eukaryota</taxon>
        <taxon>Fungi</taxon>
        <taxon>Fungi incertae sedis</taxon>
        <taxon>Zoopagomycota</taxon>
        <taxon>Kickxellomycotina</taxon>
        <taxon>Kickxellomycetes</taxon>
        <taxon>Kickxellales</taxon>
        <taxon>Kickxellaceae</taxon>
        <taxon>Coemansia</taxon>
    </lineage>
</organism>
<dbReference type="InterPro" id="IPR036038">
    <property type="entry name" value="Aminotransferase-like"/>
</dbReference>
<protein>
    <recommendedName>
        <fullName evidence="3">D-aminoacid aminotransferase-like PLP-dependent enzyme</fullName>
    </recommendedName>
</protein>
<dbReference type="InterPro" id="IPR043132">
    <property type="entry name" value="BCAT-like_C"/>
</dbReference>
<dbReference type="SUPFAM" id="SSF56752">
    <property type="entry name" value="D-aminoacid aminotransferase-like PLP-dependent enzymes"/>
    <property type="match status" value="1"/>
</dbReference>
<comment type="caution">
    <text evidence="1">The sequence shown here is derived from an EMBL/GenBank/DDBJ whole genome shotgun (WGS) entry which is preliminary data.</text>
</comment>
<accession>A0ABQ8PPK8</accession>
<name>A0ABQ8PPK8_9FUNG</name>
<sequence>MNKTTIATATATETIGQSLVLDYNYSSGTTIEHTTSMGPAEFMLSGNKGIYTAIRTVCGDRLFLYDSHLQRISNSHRMALPDDKGRRDDPEYWRQLLTPLIKRGLDTYKSMPGEETKITVLVGNQDARLHFTRLRTPSSPSCWVKFVSGVMRDNPEVKNIQWVHERETLEALIKPPLNEIVLIDNTHGLKTFYEGISSNFFATRRIANSNKNPDYLNFQLLSAPKNHVLLGTVMKLVLEICERDNIQVVYDPTVDLDRWNGAFVSSTSRWVLPIAKIVCNDFQTHELDGNDPLRDTLTLFSYGSGPSVQFSSKSVVVTAADENDLEGTLQIDDIPTVHQMQLSMDNGGFVKRTLICDEMVAYEMQQRPSLSDGRQVFQICGRTIENKGIFPFEQFISCVHITATHMAQNVSIHGGDELEKYSNIGFWSPRIKLLYERGAAKYVDIARSQVEDDPSMLTDEIFVTAQVSVRPYSLSLTFCAFPFSGMGTCQVRVCKGLRPDSFLRDIHLSNDPLGLTKLITPPISDVILLHPTTQRLSEGLLSNFFATKFMPPLLKAKASHTDDNLLDNDANMRVARTKFKNYHLICASLETIHRGTMLDAIWLICKRDGIQVSFVGPNLADALDGKWSGAFIINNTYQLLPIDTMYLTDRHKTKVEIGTCPLVTHLKNEVFKLFHISEP</sequence>
<dbReference type="EMBL" id="JANBQD010000019">
    <property type="protein sequence ID" value="KAJ1993365.1"/>
    <property type="molecule type" value="Genomic_DNA"/>
</dbReference>
<dbReference type="Pfam" id="PF01063">
    <property type="entry name" value="Aminotran_4"/>
    <property type="match status" value="1"/>
</dbReference>
<evidence type="ECO:0008006" key="3">
    <source>
        <dbReference type="Google" id="ProtNLM"/>
    </source>
</evidence>
<dbReference type="Gene3D" id="3.20.10.10">
    <property type="entry name" value="D-amino Acid Aminotransferase, subunit A, domain 2"/>
    <property type="match status" value="2"/>
</dbReference>
<dbReference type="PANTHER" id="PTHR47703">
    <property type="entry name" value="D-AMINOACID AMINOTRANSFERASE-LIKE PLP-DEPENDENT ENZYMES SUPERFAMILY PROTEIN"/>
    <property type="match status" value="1"/>
</dbReference>
<gene>
    <name evidence="1" type="ORF">EDC05_002229</name>
</gene>
<dbReference type="PANTHER" id="PTHR47703:SF2">
    <property type="entry name" value="D-AMINOACID AMINOTRANSFERASE-LIKE PLP-DEPENDENT ENZYMES SUPERFAMILY PROTEIN"/>
    <property type="match status" value="1"/>
</dbReference>
<evidence type="ECO:0000313" key="2">
    <source>
        <dbReference type="Proteomes" id="UP001151295"/>
    </source>
</evidence>
<proteinExistence type="predicted"/>
<keyword evidence="2" id="KW-1185">Reference proteome</keyword>
<reference evidence="1" key="1">
    <citation type="submission" date="2022-07" db="EMBL/GenBank/DDBJ databases">
        <title>Phylogenomic reconstructions and comparative analyses of Kickxellomycotina fungi.</title>
        <authorList>
            <person name="Reynolds N.K."/>
            <person name="Stajich J.E."/>
            <person name="Barry K."/>
            <person name="Grigoriev I.V."/>
            <person name="Crous P."/>
            <person name="Smith M.E."/>
        </authorList>
    </citation>
    <scope>NUCLEOTIDE SEQUENCE</scope>
    <source>
        <strain evidence="1">BCRC 34882</strain>
    </source>
</reference>
<dbReference type="Proteomes" id="UP001151295">
    <property type="component" value="Unassembled WGS sequence"/>
</dbReference>